<dbReference type="AlphaFoldDB" id="A0A1G2KS58"/>
<gene>
    <name evidence="1" type="ORF">A3C16_03990</name>
</gene>
<name>A0A1G2KS58_9BACT</name>
<proteinExistence type="predicted"/>
<accession>A0A1G2KS58</accession>
<evidence type="ECO:0000313" key="1">
    <source>
        <dbReference type="EMBL" id="OHA02230.1"/>
    </source>
</evidence>
<dbReference type="EMBL" id="MHQL01000041">
    <property type="protein sequence ID" value="OHA02230.1"/>
    <property type="molecule type" value="Genomic_DNA"/>
</dbReference>
<evidence type="ECO:0000313" key="2">
    <source>
        <dbReference type="Proteomes" id="UP000177811"/>
    </source>
</evidence>
<comment type="caution">
    <text evidence="1">The sequence shown here is derived from an EMBL/GenBank/DDBJ whole genome shotgun (WGS) entry which is preliminary data.</text>
</comment>
<dbReference type="Proteomes" id="UP000177811">
    <property type="component" value="Unassembled WGS sequence"/>
</dbReference>
<reference evidence="1 2" key="1">
    <citation type="journal article" date="2016" name="Nat. Commun.">
        <title>Thousands of microbial genomes shed light on interconnected biogeochemical processes in an aquifer system.</title>
        <authorList>
            <person name="Anantharaman K."/>
            <person name="Brown C.T."/>
            <person name="Hug L.A."/>
            <person name="Sharon I."/>
            <person name="Castelle C.J."/>
            <person name="Probst A.J."/>
            <person name="Thomas B.C."/>
            <person name="Singh A."/>
            <person name="Wilkins M.J."/>
            <person name="Karaoz U."/>
            <person name="Brodie E.L."/>
            <person name="Williams K.H."/>
            <person name="Hubbard S.S."/>
            <person name="Banfield J.F."/>
        </authorList>
    </citation>
    <scope>NUCLEOTIDE SEQUENCE [LARGE SCALE GENOMIC DNA]</scope>
</reference>
<organism evidence="1 2">
    <name type="scientific">Candidatus Sungbacteria bacterium RIFCSPHIGHO2_02_FULL_51_29</name>
    <dbReference type="NCBI Taxonomy" id="1802273"/>
    <lineage>
        <taxon>Bacteria</taxon>
        <taxon>Candidatus Sungiibacteriota</taxon>
    </lineage>
</organism>
<sequence>MVEARTAHFVRFFVEIAEIPCLFAYRHAAEATRWMTQNRMCVAVHPQRLWAACFERCGRLDSAFFICYI</sequence>
<protein>
    <submittedName>
        <fullName evidence="1">Uncharacterized protein</fullName>
    </submittedName>
</protein>